<evidence type="ECO:0000313" key="8">
    <source>
        <dbReference type="Proteomes" id="UP000663720"/>
    </source>
</evidence>
<dbReference type="Proteomes" id="UP000663720">
    <property type="component" value="Chromosome"/>
</dbReference>
<evidence type="ECO:0000259" key="6">
    <source>
        <dbReference type="Pfam" id="PF04357"/>
    </source>
</evidence>
<protein>
    <submittedName>
        <fullName evidence="7">Translocation and assembly module TamB domain-containing protein</fullName>
    </submittedName>
</protein>
<keyword evidence="3 5" id="KW-1133">Transmembrane helix</keyword>
<dbReference type="GO" id="GO:0009306">
    <property type="term" value="P:protein secretion"/>
    <property type="evidence" value="ECO:0007669"/>
    <property type="project" value="InterPro"/>
</dbReference>
<dbReference type="RefSeq" id="WP_207688561.1">
    <property type="nucleotide sequence ID" value="NZ_CP061799.1"/>
</dbReference>
<accession>A0A975GIJ1</accession>
<evidence type="ECO:0000256" key="3">
    <source>
        <dbReference type="ARBA" id="ARBA00022989"/>
    </source>
</evidence>
<dbReference type="PANTHER" id="PTHR36985:SF1">
    <property type="entry name" value="TRANSLOCATION AND ASSEMBLY MODULE SUBUNIT TAMB"/>
    <property type="match status" value="1"/>
</dbReference>
<evidence type="ECO:0000256" key="5">
    <source>
        <dbReference type="SAM" id="Phobius"/>
    </source>
</evidence>
<proteinExistence type="predicted"/>
<dbReference type="PANTHER" id="PTHR36985">
    <property type="entry name" value="TRANSLOCATION AND ASSEMBLY MODULE SUBUNIT TAMB"/>
    <property type="match status" value="1"/>
</dbReference>
<feature type="transmembrane region" description="Helical" evidence="5">
    <location>
        <begin position="7"/>
        <end position="30"/>
    </location>
</feature>
<dbReference type="Pfam" id="PF05359">
    <property type="entry name" value="DUF748"/>
    <property type="match status" value="1"/>
</dbReference>
<dbReference type="EMBL" id="CP061799">
    <property type="protein sequence ID" value="QTA82665.1"/>
    <property type="molecule type" value="Genomic_DNA"/>
</dbReference>
<dbReference type="KEGG" id="dli:dnl_50460"/>
<keyword evidence="2 5" id="KW-0812">Transmembrane</keyword>
<keyword evidence="4 5" id="KW-0472">Membrane</keyword>
<sequence length="1513" mass="164620">MKKIIKKILIGIGIFSGLIFLLMIGIFSYLGTNQAQNIIQARVNNTIPGNISWKSFDFSILAGRFELKDFLLKGPEDEKLAAIDRVFLNLSWTDLIKRNIHAENIVIDTPQLWLSRDNEGRLNLTKAFPESREEKTEPPGDTSMPFNIITGDIKITSGFFQYQEPGKKPGDKTGQVIIQDINLNSSKGNLLEKSGHLGLNIGKGSIDIAGIETNLDRFSLEAVLDKGRLEPASLSLDSDMADVNISGNVDQVLSSPDMDIDLQFETSLADIRKILNLEPELTGSIKIHLKGRGNPDNPDAELGFQYNGGILAGNQVDRINLECSMKDRLLSVKKLDINAPQGNVGLNGEINLQKAFAGGFLASPGDINAVSYNLELAQADTNLEKIPGQKDQLSGNINSNLKIQGTGISPANISAQAVFELFGEKIAFKDVLKPAGVHFLTRAGINKNQVTIEKLDLNAGTVNLGLKGQYNIDSREMLANIAFDLSDLGKPFSIPSIKNMSGKLNLDAEISGNLKQPLADLNLTGSGLGINDIVIGNLKLDAGLDKTGQVSVKSLDIDNQGSALQAKGVIQLLTQGLSLDPKLESDLSLAFNNIESKDFLAKEIFSGNLNGTLALKGPVKSPDAVLDLQGSDLGFEKNRIGNLDTALALSKGVLNLEKLNIQNQGSDVFISGTAKILDQDMKPLKNPEFNLKLDNTTLVMSDFSDSLTGELGVSADIQGSLAALDASIKLKGKEIASGERRIGNIEADLRFLKDTLFIEPVKIKNGKSGLDISGRARVLDSKLLKPLKDPEFDLELKGDGIFLEDFDENMKGRLILKGHVFGSAARPEGSITLNGKKIDLGIQKIEGIKLASNLDGEQVNIESFLLAMAPGEEIAADGWISPVKKIYDLRMKSKGISLKNIDSLNSQKLEGGKISLDLAGKGSFDNPQVNGDVNIKGLRLNDKLLQDLNIRLDVKDQVANISGNFNFDVNAMYHLKTKDFSAKINCRKTDLAPFFKIAGKQNLTGILTGIIEARGNADLPDRIKAGADIKHLSVFMDKKEMVKGENFKASLDNQEILVPGIKLSLFEQGNLNISGKGKLKGPLDFKVDGSIPMQVVSAFAQDIQDITGNLKISALLKGTRDKPDLKADLILDSIGMSIPGIEQGLNSLNGKINITPESINLKNVWGMLDKGRFDIDGKAVLKDFNPEHISAKLRAHALPAGIPDTAEMILSTELAFSGTPDKSSLTGEINILEGRYYKDVKISLLDKVGKKTRAESAPPSKQTSPFLKNLDLDVKVKTRQPFLVDNNMALMTLKPDLRIHGDLNNIKVQGRAEAEPGGIITYQKKDFEVQKGVVDFLNPYKIEPTLDIKSQTQIRTWTIFLAVSGTPDNLVLKLSSQPHEEDGDILSLLALGRTTRELVKGEGGTSTSTKQMLANIVAETLQESLKDATGLDMIEMKYTEGSSAQEDTDDIKVTVGKELSRRMTVKYGVETKDGVTVQQAITEYKFFENLLMKAFQDTEGDFGGELVFRLEFR</sequence>
<reference evidence="7" key="1">
    <citation type="journal article" date="2021" name="Microb. Physiol.">
        <title>Proteogenomic Insights into the Physiology of Marine, Sulfate-Reducing, Filamentous Desulfonema limicola and Desulfonema magnum.</title>
        <authorList>
            <person name="Schnaars V."/>
            <person name="Wohlbrand L."/>
            <person name="Scheve S."/>
            <person name="Hinrichs C."/>
            <person name="Reinhardt R."/>
            <person name="Rabus R."/>
        </authorList>
    </citation>
    <scope>NUCLEOTIDE SEQUENCE</scope>
    <source>
        <strain evidence="7">5ac10</strain>
    </source>
</reference>
<evidence type="ECO:0000256" key="2">
    <source>
        <dbReference type="ARBA" id="ARBA00022692"/>
    </source>
</evidence>
<feature type="domain" description="Translocation and assembly module TamB C-terminal" evidence="6">
    <location>
        <begin position="1169"/>
        <end position="1512"/>
    </location>
</feature>
<dbReference type="InterPro" id="IPR007452">
    <property type="entry name" value="TamB_C"/>
</dbReference>
<dbReference type="GO" id="GO:0005886">
    <property type="term" value="C:plasma membrane"/>
    <property type="evidence" value="ECO:0007669"/>
    <property type="project" value="InterPro"/>
</dbReference>
<evidence type="ECO:0000256" key="1">
    <source>
        <dbReference type="ARBA" id="ARBA00004167"/>
    </source>
</evidence>
<evidence type="ECO:0000256" key="4">
    <source>
        <dbReference type="ARBA" id="ARBA00023136"/>
    </source>
</evidence>
<dbReference type="InterPro" id="IPR008023">
    <property type="entry name" value="DUF748"/>
</dbReference>
<dbReference type="GO" id="GO:0097347">
    <property type="term" value="C:TAM protein secretion complex"/>
    <property type="evidence" value="ECO:0007669"/>
    <property type="project" value="TreeGrafter"/>
</dbReference>
<organism evidence="7 8">
    <name type="scientific">Desulfonema limicola</name>
    <dbReference type="NCBI Taxonomy" id="45656"/>
    <lineage>
        <taxon>Bacteria</taxon>
        <taxon>Pseudomonadati</taxon>
        <taxon>Thermodesulfobacteriota</taxon>
        <taxon>Desulfobacteria</taxon>
        <taxon>Desulfobacterales</taxon>
        <taxon>Desulfococcaceae</taxon>
        <taxon>Desulfonema</taxon>
    </lineage>
</organism>
<keyword evidence="8" id="KW-1185">Reference proteome</keyword>
<comment type="subcellular location">
    <subcellularLocation>
        <location evidence="1">Membrane</location>
        <topology evidence="1">Single-pass membrane protein</topology>
    </subcellularLocation>
</comment>
<name>A0A975GIJ1_9BACT</name>
<dbReference type="Pfam" id="PF04357">
    <property type="entry name" value="TamB"/>
    <property type="match status" value="1"/>
</dbReference>
<gene>
    <name evidence="7" type="ORF">dnl_50460</name>
</gene>
<evidence type="ECO:0000313" key="7">
    <source>
        <dbReference type="EMBL" id="QTA82665.1"/>
    </source>
</evidence>